<dbReference type="EMBL" id="SJPK01000008">
    <property type="protein sequence ID" value="TWT65093.1"/>
    <property type="molecule type" value="Genomic_DNA"/>
</dbReference>
<proteinExistence type="predicted"/>
<dbReference type="RefSeq" id="WP_146392343.1">
    <property type="nucleotide sequence ID" value="NZ_SJPK01000008.1"/>
</dbReference>
<sequence length="100" mass="10581">MDKTSAHQIAPGIFVTPAGQATVEPSMADPLFDMAITLEESTNLPVDVEHVLAAVVLAGRKGELDPNRLLTSDDPALVQMLAVHVNAVFEQFGGKVGRDS</sequence>
<protein>
    <submittedName>
        <fullName evidence="1">Uncharacterized protein</fullName>
    </submittedName>
</protein>
<name>A0A5C5XRU2_9BACT</name>
<dbReference type="OrthoDB" id="285492at2"/>
<reference evidence="1 2" key="1">
    <citation type="submission" date="2019-02" db="EMBL/GenBank/DDBJ databases">
        <title>Deep-cultivation of Planctomycetes and their phenomic and genomic characterization uncovers novel biology.</title>
        <authorList>
            <person name="Wiegand S."/>
            <person name="Jogler M."/>
            <person name="Boedeker C."/>
            <person name="Pinto D."/>
            <person name="Vollmers J."/>
            <person name="Rivas-Marin E."/>
            <person name="Kohn T."/>
            <person name="Peeters S.H."/>
            <person name="Heuer A."/>
            <person name="Rast P."/>
            <person name="Oberbeckmann S."/>
            <person name="Bunk B."/>
            <person name="Jeske O."/>
            <person name="Meyerdierks A."/>
            <person name="Storesund J.E."/>
            <person name="Kallscheuer N."/>
            <person name="Luecker S."/>
            <person name="Lage O.M."/>
            <person name="Pohl T."/>
            <person name="Merkel B.J."/>
            <person name="Hornburger P."/>
            <person name="Mueller R.-W."/>
            <person name="Bruemmer F."/>
            <person name="Labrenz M."/>
            <person name="Spormann A.M."/>
            <person name="Op Den Camp H."/>
            <person name="Overmann J."/>
            <person name="Amann R."/>
            <person name="Jetten M.S.M."/>
            <person name="Mascher T."/>
            <person name="Medema M.H."/>
            <person name="Devos D.P."/>
            <person name="Kaster A.-K."/>
            <person name="Ovreas L."/>
            <person name="Rohde M."/>
            <person name="Galperin M.Y."/>
            <person name="Jogler C."/>
        </authorList>
    </citation>
    <scope>NUCLEOTIDE SEQUENCE [LARGE SCALE GENOMIC DNA]</scope>
    <source>
        <strain evidence="1 2">CA85</strain>
    </source>
</reference>
<evidence type="ECO:0000313" key="2">
    <source>
        <dbReference type="Proteomes" id="UP000318053"/>
    </source>
</evidence>
<comment type="caution">
    <text evidence="1">The sequence shown here is derived from an EMBL/GenBank/DDBJ whole genome shotgun (WGS) entry which is preliminary data.</text>
</comment>
<dbReference type="AlphaFoldDB" id="A0A5C5XRU2"/>
<dbReference type="Proteomes" id="UP000318053">
    <property type="component" value="Unassembled WGS sequence"/>
</dbReference>
<accession>A0A5C5XRU2</accession>
<evidence type="ECO:0000313" key="1">
    <source>
        <dbReference type="EMBL" id="TWT65093.1"/>
    </source>
</evidence>
<organism evidence="1 2">
    <name type="scientific">Allorhodopirellula solitaria</name>
    <dbReference type="NCBI Taxonomy" id="2527987"/>
    <lineage>
        <taxon>Bacteria</taxon>
        <taxon>Pseudomonadati</taxon>
        <taxon>Planctomycetota</taxon>
        <taxon>Planctomycetia</taxon>
        <taxon>Pirellulales</taxon>
        <taxon>Pirellulaceae</taxon>
        <taxon>Allorhodopirellula</taxon>
    </lineage>
</organism>
<gene>
    <name evidence="1" type="ORF">CA85_34390</name>
</gene>
<keyword evidence="2" id="KW-1185">Reference proteome</keyword>